<keyword evidence="2" id="KW-1133">Transmembrane helix</keyword>
<feature type="region of interest" description="Disordered" evidence="1">
    <location>
        <begin position="64"/>
        <end position="194"/>
    </location>
</feature>
<keyword evidence="2" id="KW-0472">Membrane</keyword>
<dbReference type="RefSeq" id="XP_003064505.1">
    <property type="nucleotide sequence ID" value="XM_003064459.1"/>
</dbReference>
<feature type="compositionally biased region" description="Pro residues" evidence="1">
    <location>
        <begin position="329"/>
        <end position="339"/>
    </location>
</feature>
<feature type="region of interest" description="Disordered" evidence="1">
    <location>
        <begin position="238"/>
        <end position="280"/>
    </location>
</feature>
<keyword evidence="2" id="KW-0812">Transmembrane</keyword>
<name>C1N8T5_MICPC</name>
<evidence type="ECO:0000256" key="1">
    <source>
        <dbReference type="SAM" id="MobiDB-lite"/>
    </source>
</evidence>
<feature type="compositionally biased region" description="Basic and acidic residues" evidence="1">
    <location>
        <begin position="417"/>
        <end position="442"/>
    </location>
</feature>
<feature type="compositionally biased region" description="Basic and acidic residues" evidence="1">
    <location>
        <begin position="129"/>
        <end position="138"/>
    </location>
</feature>
<organism evidence="4">
    <name type="scientific">Micromonas pusilla (strain CCMP1545)</name>
    <name type="common">Picoplanktonic green alga</name>
    <dbReference type="NCBI Taxonomy" id="564608"/>
    <lineage>
        <taxon>Eukaryota</taxon>
        <taxon>Viridiplantae</taxon>
        <taxon>Chlorophyta</taxon>
        <taxon>Mamiellophyceae</taxon>
        <taxon>Mamiellales</taxon>
        <taxon>Mamiellaceae</taxon>
        <taxon>Micromonas</taxon>
    </lineage>
</organism>
<evidence type="ECO:0000313" key="4">
    <source>
        <dbReference type="Proteomes" id="UP000001876"/>
    </source>
</evidence>
<evidence type="ECO:0000313" key="3">
    <source>
        <dbReference type="EMBL" id="EEH51410.1"/>
    </source>
</evidence>
<dbReference type="GeneID" id="9689770"/>
<feature type="region of interest" description="Disordered" evidence="1">
    <location>
        <begin position="1"/>
        <end position="34"/>
    </location>
</feature>
<feature type="compositionally biased region" description="Low complexity" evidence="1">
    <location>
        <begin position="102"/>
        <end position="126"/>
    </location>
</feature>
<proteinExistence type="predicted"/>
<protein>
    <submittedName>
        <fullName evidence="3">Predicted protein</fullName>
    </submittedName>
</protein>
<feature type="transmembrane region" description="Helical" evidence="2">
    <location>
        <begin position="196"/>
        <end position="219"/>
    </location>
</feature>
<feature type="region of interest" description="Disordered" evidence="1">
    <location>
        <begin position="396"/>
        <end position="442"/>
    </location>
</feature>
<keyword evidence="4" id="KW-1185">Reference proteome</keyword>
<reference evidence="3 4" key="1">
    <citation type="journal article" date="2009" name="Science">
        <title>Green evolution and dynamic adaptations revealed by genomes of the marine picoeukaryotes Micromonas.</title>
        <authorList>
            <person name="Worden A.Z."/>
            <person name="Lee J.H."/>
            <person name="Mock T."/>
            <person name="Rouze P."/>
            <person name="Simmons M.P."/>
            <person name="Aerts A.L."/>
            <person name="Allen A.E."/>
            <person name="Cuvelier M.L."/>
            <person name="Derelle E."/>
            <person name="Everett M.V."/>
            <person name="Foulon E."/>
            <person name="Grimwood J."/>
            <person name="Gundlach H."/>
            <person name="Henrissat B."/>
            <person name="Napoli C."/>
            <person name="McDonald S.M."/>
            <person name="Parker M.S."/>
            <person name="Rombauts S."/>
            <person name="Salamov A."/>
            <person name="Von Dassow P."/>
            <person name="Badger J.H."/>
            <person name="Coutinho P.M."/>
            <person name="Demir E."/>
            <person name="Dubchak I."/>
            <person name="Gentemann C."/>
            <person name="Eikrem W."/>
            <person name="Gready J.E."/>
            <person name="John U."/>
            <person name="Lanier W."/>
            <person name="Lindquist E.A."/>
            <person name="Lucas S."/>
            <person name="Mayer K.F."/>
            <person name="Moreau H."/>
            <person name="Not F."/>
            <person name="Otillar R."/>
            <person name="Panaud O."/>
            <person name="Pangilinan J."/>
            <person name="Paulsen I."/>
            <person name="Piegu B."/>
            <person name="Poliakov A."/>
            <person name="Robbens S."/>
            <person name="Schmutz J."/>
            <person name="Toulza E."/>
            <person name="Wyss T."/>
            <person name="Zelensky A."/>
            <person name="Zhou K."/>
            <person name="Armbrust E.V."/>
            <person name="Bhattacharya D."/>
            <person name="Goodenough U.W."/>
            <person name="Van de Peer Y."/>
            <person name="Grigoriev I.V."/>
        </authorList>
    </citation>
    <scope>NUCLEOTIDE SEQUENCE [LARGE SCALE GENOMIC DNA]</scope>
    <source>
        <strain evidence="3 4">CCMP1545</strain>
    </source>
</reference>
<sequence length="442" mass="47819">MENRKPPMVCQQSDERSSLVAPSRDARATPKRSNSLKYASLCTLALVGTCAAIAGPHRAARPLEAAGITNPSPEKTSHVERSSSRRALLAMHDGYGSPPPDTTTTYDETYYSYPDSSPDVYYASPPTTEPRRRSRDPDCPDETYDETYYSYPDHDDGDWDHDDHDDHDHDHDHDHKPDRDRDHPPEGSDDGPDPGAMFAVAAVVGVVFAAVFALCCRLCRRSRTENTKVVVFDYPATVANHPGNHPGNPPAKPWNQSMPDARAPPRPAPTSPVGRPSAPPAWTATTNANVHPHMVPDVTQWAPRPQPQHAATTPHMVPDHSQTARAAAAPPPARWRPAPQPPVIIAQPGGGAFDAGYPGVPSSGYENAPAVGTPVGTAPPMTPMVFTTYTADVSGASAGSPERAAPSFSNAFGSMRRTREEQARHIEEETEASRQRLDARRA</sequence>
<evidence type="ECO:0000256" key="2">
    <source>
        <dbReference type="SAM" id="Phobius"/>
    </source>
</evidence>
<dbReference type="EMBL" id="GG663751">
    <property type="protein sequence ID" value="EEH51410.1"/>
    <property type="molecule type" value="Genomic_DNA"/>
</dbReference>
<gene>
    <name evidence="3" type="ORF">MICPUCDRAFT_54233</name>
</gene>
<dbReference type="AlphaFoldDB" id="C1N8T5"/>
<feature type="compositionally biased region" description="Basic and acidic residues" evidence="1">
    <location>
        <begin position="161"/>
        <end position="186"/>
    </location>
</feature>
<feature type="compositionally biased region" description="Low complexity" evidence="1">
    <location>
        <begin position="271"/>
        <end position="280"/>
    </location>
</feature>
<feature type="region of interest" description="Disordered" evidence="1">
    <location>
        <begin position="301"/>
        <end position="339"/>
    </location>
</feature>
<dbReference type="KEGG" id="mpp:MICPUCDRAFT_54233"/>
<accession>C1N8T5</accession>
<dbReference type="Proteomes" id="UP000001876">
    <property type="component" value="Unassembled WGS sequence"/>
</dbReference>